<sequence length="57" mass="6632">MSEFNKLKEMVASLEDDFVKFYEKNNNAAGTRARKGLMEIKNLVLEIRKDIQLKKNA</sequence>
<accession>A0A239FBH9</accession>
<name>A0A239FBH9_9BACT</name>
<comment type="similarity">
    <text evidence="2">Belongs to the histone H1/H5 family. HCT subfamily.</text>
</comment>
<protein>
    <recommendedName>
        <fullName evidence="5">Histone H1-like protein Hc1</fullName>
    </recommendedName>
</protein>
<evidence type="ECO:0000313" key="4">
    <source>
        <dbReference type="Proteomes" id="UP000198480"/>
    </source>
</evidence>
<comment type="function">
    <text evidence="1">Might have a role analogous to that of eukaryotic histone proteins.</text>
</comment>
<dbReference type="GO" id="GO:0030527">
    <property type="term" value="F:structural constituent of chromatin"/>
    <property type="evidence" value="ECO:0007669"/>
    <property type="project" value="InterPro"/>
</dbReference>
<keyword evidence="4" id="KW-1185">Reference proteome</keyword>
<dbReference type="Pfam" id="PF07432">
    <property type="entry name" value="Hc1"/>
    <property type="match status" value="1"/>
</dbReference>
<dbReference type="EMBL" id="FZOK01000012">
    <property type="protein sequence ID" value="SNS53522.1"/>
    <property type="molecule type" value="Genomic_DNA"/>
</dbReference>
<dbReference type="GO" id="GO:0003677">
    <property type="term" value="F:DNA binding"/>
    <property type="evidence" value="ECO:0007669"/>
    <property type="project" value="InterPro"/>
</dbReference>
<organism evidence="3 4">
    <name type="scientific">Belliella buryatensis</name>
    <dbReference type="NCBI Taxonomy" id="1500549"/>
    <lineage>
        <taxon>Bacteria</taxon>
        <taxon>Pseudomonadati</taxon>
        <taxon>Bacteroidota</taxon>
        <taxon>Cytophagia</taxon>
        <taxon>Cytophagales</taxon>
        <taxon>Cyclobacteriaceae</taxon>
        <taxon>Belliella</taxon>
    </lineage>
</organism>
<dbReference type="AlphaFoldDB" id="A0A239FBH9"/>
<evidence type="ECO:0008006" key="5">
    <source>
        <dbReference type="Google" id="ProtNLM"/>
    </source>
</evidence>
<gene>
    <name evidence="3" type="ORF">SAMN06295967_1123</name>
</gene>
<dbReference type="RefSeq" id="WP_089241720.1">
    <property type="nucleotide sequence ID" value="NZ_FZOK01000012.1"/>
</dbReference>
<dbReference type="Proteomes" id="UP000198480">
    <property type="component" value="Unassembled WGS sequence"/>
</dbReference>
<evidence type="ECO:0000313" key="3">
    <source>
        <dbReference type="EMBL" id="SNS53522.1"/>
    </source>
</evidence>
<reference evidence="4" key="1">
    <citation type="submission" date="2017-06" db="EMBL/GenBank/DDBJ databases">
        <authorList>
            <person name="Varghese N."/>
            <person name="Submissions S."/>
        </authorList>
    </citation>
    <scope>NUCLEOTIDE SEQUENCE [LARGE SCALE GENOMIC DNA]</scope>
    <source>
        <strain evidence="4">5C</strain>
    </source>
</reference>
<proteinExistence type="inferred from homology"/>
<evidence type="ECO:0000256" key="2">
    <source>
        <dbReference type="ARBA" id="ARBA00008424"/>
    </source>
</evidence>
<dbReference type="InterPro" id="IPR010886">
    <property type="entry name" value="Hc1"/>
</dbReference>
<dbReference type="OrthoDB" id="9808717at2"/>
<evidence type="ECO:0000256" key="1">
    <source>
        <dbReference type="ARBA" id="ARBA00002333"/>
    </source>
</evidence>